<dbReference type="Proteomes" id="UP001107960">
    <property type="component" value="Unassembled WGS sequence"/>
</dbReference>
<protein>
    <submittedName>
        <fullName evidence="1">Uncharacterized protein</fullName>
    </submittedName>
</protein>
<comment type="caution">
    <text evidence="1">The sequence shown here is derived from an EMBL/GenBank/DDBJ whole genome shotgun (WGS) entry which is preliminary data.</text>
</comment>
<evidence type="ECO:0000313" key="1">
    <source>
        <dbReference type="EMBL" id="MCC9037017.1"/>
    </source>
</evidence>
<organism evidence="1 2">
    <name type="scientific">Chryseobacterium muglaense</name>
    <dbReference type="NCBI Taxonomy" id="2893752"/>
    <lineage>
        <taxon>Bacteria</taxon>
        <taxon>Pseudomonadati</taxon>
        <taxon>Bacteroidota</taxon>
        <taxon>Flavobacteriia</taxon>
        <taxon>Flavobacteriales</taxon>
        <taxon>Weeksellaceae</taxon>
        <taxon>Chryseobacterium group</taxon>
        <taxon>Chryseobacterium</taxon>
    </lineage>
</organism>
<name>A0A9Q3UZ20_9FLAO</name>
<reference evidence="1" key="1">
    <citation type="submission" date="2021-11" db="EMBL/GenBank/DDBJ databases">
        <title>Description of novel Chryseobacterium species.</title>
        <authorList>
            <person name="Saticioglu I.B."/>
            <person name="Ay H."/>
            <person name="Altun S."/>
            <person name="Duman M."/>
        </authorList>
    </citation>
    <scope>NUCLEOTIDE SEQUENCE</scope>
    <source>
        <strain evidence="1">C-39</strain>
    </source>
</reference>
<accession>A0A9Q3UZ20</accession>
<dbReference type="EMBL" id="JAJJML010000002">
    <property type="protein sequence ID" value="MCC9037017.1"/>
    <property type="molecule type" value="Genomic_DNA"/>
</dbReference>
<dbReference type="AlphaFoldDB" id="A0A9Q3UZ20"/>
<gene>
    <name evidence="1" type="ORF">LNP80_22660</name>
</gene>
<evidence type="ECO:0000313" key="2">
    <source>
        <dbReference type="Proteomes" id="UP001107960"/>
    </source>
</evidence>
<proteinExistence type="predicted"/>
<sequence length="85" mass="9971">MYNILESNIKFNKNGQILSVLALVEYSQGDIRVIEATNQPRNGYMNVTQRTDYVLFDLLQEVAGYGCEIRDKNKIPSEWFKKYFK</sequence>
<dbReference type="RefSeq" id="WP_229986511.1">
    <property type="nucleotide sequence ID" value="NZ_JAJJML010000002.1"/>
</dbReference>